<dbReference type="Pfam" id="PF13181">
    <property type="entry name" value="TPR_8"/>
    <property type="match status" value="1"/>
</dbReference>
<dbReference type="GO" id="GO:0016020">
    <property type="term" value="C:membrane"/>
    <property type="evidence" value="ECO:0007669"/>
    <property type="project" value="UniProtKB-SubCell"/>
</dbReference>
<evidence type="ECO:0008006" key="12">
    <source>
        <dbReference type="Google" id="ProtNLM"/>
    </source>
</evidence>
<dbReference type="Proteomes" id="UP001296776">
    <property type="component" value="Unassembled WGS sequence"/>
</dbReference>
<keyword evidence="5" id="KW-1133">Transmembrane helix</keyword>
<keyword evidence="9" id="KW-0175">Coiled coil</keyword>
<dbReference type="PANTHER" id="PTHR46208">
    <property type="entry name" value="MITOCHONDRIAL IMPORT RECEPTOR SUBUNIT TOM70"/>
    <property type="match status" value="1"/>
</dbReference>
<comment type="subcellular location">
    <subcellularLocation>
        <location evidence="1">Membrane</location>
        <topology evidence="1">Single-pass membrane protein</topology>
    </subcellularLocation>
</comment>
<dbReference type="InterPro" id="IPR011717">
    <property type="entry name" value="TPR-4"/>
</dbReference>
<sequence>MHRSNHILSQSYRRTIQVALPLSAALLITACGETSVSAEDHVAQAQEAYANGDVRTAIIEIKNALQQAPQDAENRLLLGRYNLELGKAVEAEAELIRAKELGADPAALRLPLLRSRLMQGKHDEVIDSTEAVGEFEEAQQPGVLTLRAQALLSEGRIDEARAALDRALALEPTAPEALLSKAWVEWLDKDEEAARTQLRAALDADPELDRAWELLGDVERDTGNLEEAESAYSKAIEHTSISFSPRFKRALTHIFQQDYASAEKDLEALRKQAGENPAVSYVSGLIAFYQQRYDGARADFEETLARKPDYMPAVFYLGATQYALENWGQAQSYLSRYTRRFPSSPEANRLLALSRLRDGDSERAEQTLGAILKADPEDRTTLAMMSNLYLAQGRADEALHHLRKVIAMEPDSAATRAKLGIALLQEGQREEGFSELDRAIELAPGETQRLEIAIVLERLRAAEYQQALERLERLHEREALSPGLYYNLKAIAHVGLNEIETAKAIFNEGLEKVPAEQRPDLANNLARLQLRDGNSQEAQELLSDSLSETPEHLPSLMSFARLKAQANDLEEAQALLERAVAAHPDAQQPRLALAQLHLRADRPTDALELLRETDQQGPERSTGWLALMATALVNAGNPTEAIDILRELHEQRPDAANVSLMLSRLLIERGDRAEARNLLEQAMKRDAENLGLRLTLVELLTLEAELDEAAERLAPAAEAHPDDPRVLARAGAIEFAAGRYAEAIDAFQRARRLAPADRYVAGALAKAQHVADDTEAAVATLSDWLQQFPDDPGMRLLQANLLVALNRDGETIAAYRRYLDSGQENAVALNNLAWLLRTSDTDEALRLVERAAELAPESAEILDTKGVIEQERENYTAAIETFRRALSLSPGNPSIRLHLAEALIADGQGQSAKEQLSQLLAEDPGADDREKAETLLNGL</sequence>
<evidence type="ECO:0000256" key="1">
    <source>
        <dbReference type="ARBA" id="ARBA00004167"/>
    </source>
</evidence>
<evidence type="ECO:0000313" key="11">
    <source>
        <dbReference type="Proteomes" id="UP001296776"/>
    </source>
</evidence>
<keyword evidence="2" id="KW-0812">Transmembrane</keyword>
<feature type="repeat" description="TPR" evidence="8">
    <location>
        <begin position="379"/>
        <end position="412"/>
    </location>
</feature>
<dbReference type="SUPFAM" id="SSF48452">
    <property type="entry name" value="TPR-like"/>
    <property type="match status" value="5"/>
</dbReference>
<dbReference type="Pfam" id="PF14559">
    <property type="entry name" value="TPR_19"/>
    <property type="match status" value="6"/>
</dbReference>
<dbReference type="GO" id="GO:0030150">
    <property type="term" value="P:protein import into mitochondrial matrix"/>
    <property type="evidence" value="ECO:0007669"/>
    <property type="project" value="TreeGrafter"/>
</dbReference>
<dbReference type="PROSITE" id="PS51257">
    <property type="entry name" value="PROKAR_LIPOPROTEIN"/>
    <property type="match status" value="1"/>
</dbReference>
<dbReference type="Gene3D" id="1.25.40.10">
    <property type="entry name" value="Tetratricopeptide repeat domain"/>
    <property type="match status" value="6"/>
</dbReference>
<dbReference type="NCBIfam" id="TIGR02917">
    <property type="entry name" value="PEP_TPR_lipo"/>
    <property type="match status" value="1"/>
</dbReference>
<evidence type="ECO:0000256" key="3">
    <source>
        <dbReference type="ARBA" id="ARBA00022737"/>
    </source>
</evidence>
<reference evidence="10" key="1">
    <citation type="submission" date="2017-08" db="EMBL/GenBank/DDBJ databases">
        <authorList>
            <person name="Imhoff J.F."/>
            <person name="Rahn T."/>
            <person name="Kuenzel S."/>
            <person name="Neulinger S.C."/>
        </authorList>
    </citation>
    <scope>NUCLEOTIDE SEQUENCE</scope>
    <source>
        <strain evidence="10">DSM 11080</strain>
    </source>
</reference>
<feature type="coiled-coil region" evidence="9">
    <location>
        <begin position="454"/>
        <end position="481"/>
    </location>
</feature>
<keyword evidence="6" id="KW-0472">Membrane</keyword>
<comment type="similarity">
    <text evidence="7">Belongs to the Tom70 family.</text>
</comment>
<protein>
    <recommendedName>
        <fullName evidence="12">PEP-CTERM system TPR-repeat protein PrsT</fullName>
    </recommendedName>
</protein>
<dbReference type="Pfam" id="PF13432">
    <property type="entry name" value="TPR_16"/>
    <property type="match status" value="2"/>
</dbReference>
<feature type="repeat" description="TPR" evidence="8">
    <location>
        <begin position="724"/>
        <end position="757"/>
    </location>
</feature>
<name>A0AAJ0U1T4_9GAMM</name>
<dbReference type="PROSITE" id="PS50005">
    <property type="entry name" value="TPR"/>
    <property type="match status" value="5"/>
</dbReference>
<evidence type="ECO:0000256" key="6">
    <source>
        <dbReference type="ARBA" id="ARBA00023136"/>
    </source>
</evidence>
<evidence type="ECO:0000256" key="5">
    <source>
        <dbReference type="ARBA" id="ARBA00022989"/>
    </source>
</evidence>
<organism evidence="10 11">
    <name type="scientific">Halochromatium glycolicum</name>
    <dbReference type="NCBI Taxonomy" id="85075"/>
    <lineage>
        <taxon>Bacteria</taxon>
        <taxon>Pseudomonadati</taxon>
        <taxon>Pseudomonadota</taxon>
        <taxon>Gammaproteobacteria</taxon>
        <taxon>Chromatiales</taxon>
        <taxon>Chromatiaceae</taxon>
        <taxon>Halochromatium</taxon>
    </lineage>
</organism>
<dbReference type="GO" id="GO:0042802">
    <property type="term" value="F:identical protein binding"/>
    <property type="evidence" value="ECO:0007669"/>
    <property type="project" value="InterPro"/>
</dbReference>
<comment type="caution">
    <text evidence="10">The sequence shown here is derived from an EMBL/GenBank/DDBJ whole genome shotgun (WGS) entry which is preliminary data.</text>
</comment>
<dbReference type="GO" id="GO:0008320">
    <property type="term" value="F:protein transmembrane transporter activity"/>
    <property type="evidence" value="ECO:0007669"/>
    <property type="project" value="TreeGrafter"/>
</dbReference>
<reference evidence="10" key="2">
    <citation type="journal article" date="2020" name="Microorganisms">
        <title>Osmotic Adaptation and Compatible Solute Biosynthesis of Phototrophic Bacteria as Revealed from Genome Analyses.</title>
        <authorList>
            <person name="Imhoff J.F."/>
            <person name="Rahn T."/>
            <person name="Kunzel S."/>
            <person name="Keller A."/>
            <person name="Neulinger S.C."/>
        </authorList>
    </citation>
    <scope>NUCLEOTIDE SEQUENCE</scope>
    <source>
        <strain evidence="10">DSM 11080</strain>
    </source>
</reference>
<evidence type="ECO:0000256" key="8">
    <source>
        <dbReference type="PROSITE-ProRule" id="PRU00339"/>
    </source>
</evidence>
<dbReference type="AlphaFoldDB" id="A0AAJ0U1T4"/>
<feature type="repeat" description="TPR" evidence="8">
    <location>
        <begin position="413"/>
        <end position="446"/>
    </location>
</feature>
<keyword evidence="11" id="KW-1185">Reference proteome</keyword>
<evidence type="ECO:0000256" key="2">
    <source>
        <dbReference type="ARBA" id="ARBA00022692"/>
    </source>
</evidence>
<gene>
    <name evidence="10" type="ORF">CKO40_03405</name>
</gene>
<accession>A0AAJ0U1T4</accession>
<feature type="repeat" description="TPR" evidence="8">
    <location>
        <begin position="141"/>
        <end position="174"/>
    </location>
</feature>
<keyword evidence="4 8" id="KW-0802">TPR repeat</keyword>
<dbReference type="InterPro" id="IPR011990">
    <property type="entry name" value="TPR-like_helical_dom_sf"/>
</dbReference>
<evidence type="ECO:0000313" key="10">
    <source>
        <dbReference type="EMBL" id="MBK1703622.1"/>
    </source>
</evidence>
<dbReference type="RefSeq" id="WP_200344742.1">
    <property type="nucleotide sequence ID" value="NZ_NRSJ01000004.1"/>
</dbReference>
<dbReference type="SMART" id="SM00028">
    <property type="entry name" value="TPR"/>
    <property type="match status" value="19"/>
</dbReference>
<dbReference type="PANTHER" id="PTHR46208:SF1">
    <property type="entry name" value="MITOCHONDRIAL IMPORT RECEPTOR SUBUNIT TOM70"/>
    <property type="match status" value="1"/>
</dbReference>
<dbReference type="InterPro" id="IPR014266">
    <property type="entry name" value="PEP-CTERM_TPR_PrsT"/>
</dbReference>
<evidence type="ECO:0000256" key="4">
    <source>
        <dbReference type="ARBA" id="ARBA00022803"/>
    </source>
</evidence>
<dbReference type="GO" id="GO:0030943">
    <property type="term" value="F:mitochondrion targeting sequence binding"/>
    <property type="evidence" value="ECO:0007669"/>
    <property type="project" value="TreeGrafter"/>
</dbReference>
<keyword evidence="3" id="KW-0677">Repeat</keyword>
<dbReference type="Pfam" id="PF07721">
    <property type="entry name" value="TPR_4"/>
    <property type="match status" value="1"/>
</dbReference>
<feature type="repeat" description="TPR" evidence="8">
    <location>
        <begin position="859"/>
        <end position="892"/>
    </location>
</feature>
<proteinExistence type="inferred from homology"/>
<dbReference type="InterPro" id="IPR019734">
    <property type="entry name" value="TPR_rpt"/>
</dbReference>
<evidence type="ECO:0000256" key="9">
    <source>
        <dbReference type="SAM" id="Coils"/>
    </source>
</evidence>
<dbReference type="EMBL" id="NRSJ01000004">
    <property type="protein sequence ID" value="MBK1703622.1"/>
    <property type="molecule type" value="Genomic_DNA"/>
</dbReference>
<evidence type="ECO:0000256" key="7">
    <source>
        <dbReference type="ARBA" id="ARBA00038030"/>
    </source>
</evidence>